<keyword evidence="4" id="KW-1185">Reference proteome</keyword>
<dbReference type="Proteomes" id="UP000565715">
    <property type="component" value="Unassembled WGS sequence"/>
</dbReference>
<accession>A0A846XCP9</accession>
<protein>
    <submittedName>
        <fullName evidence="3">DUF4314 domain-containing protein</fullName>
    </submittedName>
</protein>
<dbReference type="EMBL" id="JAAXOO010000003">
    <property type="protein sequence ID" value="NKY33838.1"/>
    <property type="molecule type" value="Genomic_DNA"/>
</dbReference>
<proteinExistence type="predicted"/>
<feature type="domain" description="DUF4314" evidence="2">
    <location>
        <begin position="79"/>
        <end position="114"/>
    </location>
</feature>
<evidence type="ECO:0000256" key="1">
    <source>
        <dbReference type="SAM" id="MobiDB-lite"/>
    </source>
</evidence>
<evidence type="ECO:0000313" key="3">
    <source>
        <dbReference type="EMBL" id="NKY33838.1"/>
    </source>
</evidence>
<sequence>MNDHDLGVDITHYGSDIRAVADTALTSSLPSEPGLFRLDLTHHNAPQDERRALHERRENPMTTTPRVGDRVRITGLLPADPAPLEIGTTGTVTHINDLCPGQIFVDWDNGRALILLDTDPFEILPAASADKPQRPRGCWGRPPGRPQRGRLPRSSRRDRLAMAVRLSVRHPSGAREYY</sequence>
<evidence type="ECO:0000259" key="2">
    <source>
        <dbReference type="Pfam" id="PF14192"/>
    </source>
</evidence>
<organism evidence="3 4">
    <name type="scientific">Nocardia speluncae</name>
    <dbReference type="NCBI Taxonomy" id="419477"/>
    <lineage>
        <taxon>Bacteria</taxon>
        <taxon>Bacillati</taxon>
        <taxon>Actinomycetota</taxon>
        <taxon>Actinomycetes</taxon>
        <taxon>Mycobacteriales</taxon>
        <taxon>Nocardiaceae</taxon>
        <taxon>Nocardia</taxon>
    </lineage>
</organism>
<comment type="caution">
    <text evidence="3">The sequence shown here is derived from an EMBL/GenBank/DDBJ whole genome shotgun (WGS) entry which is preliminary data.</text>
</comment>
<name>A0A846XCP9_9NOCA</name>
<dbReference type="RefSeq" id="WP_157113059.1">
    <property type="nucleotide sequence ID" value="NZ_JAAXOO010000003.1"/>
</dbReference>
<dbReference type="InterPro" id="IPR025463">
    <property type="entry name" value="DUF4314"/>
</dbReference>
<evidence type="ECO:0000313" key="4">
    <source>
        <dbReference type="Proteomes" id="UP000565715"/>
    </source>
</evidence>
<dbReference type="AlphaFoldDB" id="A0A846XCP9"/>
<gene>
    <name evidence="3" type="ORF">HGA13_12220</name>
</gene>
<reference evidence="3 4" key="1">
    <citation type="submission" date="2020-04" db="EMBL/GenBank/DDBJ databases">
        <title>MicrobeNet Type strains.</title>
        <authorList>
            <person name="Nicholson A.C."/>
        </authorList>
    </citation>
    <scope>NUCLEOTIDE SEQUENCE [LARGE SCALE GENOMIC DNA]</scope>
    <source>
        <strain evidence="3 4">DSM 45078</strain>
    </source>
</reference>
<dbReference type="Pfam" id="PF14192">
    <property type="entry name" value="DUF4314"/>
    <property type="match status" value="1"/>
</dbReference>
<feature type="region of interest" description="Disordered" evidence="1">
    <location>
        <begin position="128"/>
        <end position="156"/>
    </location>
</feature>